<dbReference type="InterPro" id="IPR002646">
    <property type="entry name" value="PolA_pol_head_dom"/>
</dbReference>
<evidence type="ECO:0000256" key="10">
    <source>
        <dbReference type="ARBA" id="ARBA00022884"/>
    </source>
</evidence>
<feature type="binding site" evidence="11">
    <location>
        <position position="156"/>
    </location>
    <ligand>
        <name>CTP</name>
        <dbReference type="ChEBI" id="CHEBI:37563"/>
    </ligand>
</feature>
<dbReference type="InterPro" id="IPR032828">
    <property type="entry name" value="PolyA_RNA-bd"/>
</dbReference>
<dbReference type="Gene3D" id="1.10.246.80">
    <property type="match status" value="1"/>
</dbReference>
<dbReference type="SUPFAM" id="SSF81301">
    <property type="entry name" value="Nucleotidyltransferase"/>
    <property type="match status" value="1"/>
</dbReference>
<feature type="binding site" evidence="11">
    <location>
        <position position="162"/>
    </location>
    <ligand>
        <name>ATP</name>
        <dbReference type="ChEBI" id="CHEBI:30616"/>
    </ligand>
</feature>
<dbReference type="GO" id="GO:0000287">
    <property type="term" value="F:magnesium ion binding"/>
    <property type="evidence" value="ECO:0007669"/>
    <property type="project" value="UniProtKB-UniRule"/>
</dbReference>
<dbReference type="PANTHER" id="PTHR46173">
    <property type="entry name" value="CCA TRNA NUCLEOTIDYLTRANSFERASE 1, MITOCHONDRIAL"/>
    <property type="match status" value="1"/>
</dbReference>
<name>A0A1H0NL49_HALAD</name>
<dbReference type="GO" id="GO:0001680">
    <property type="term" value="P:tRNA 3'-terminal CCA addition"/>
    <property type="evidence" value="ECO:0007669"/>
    <property type="project" value="UniProtKB-UniRule"/>
</dbReference>
<dbReference type="InterPro" id="IPR043519">
    <property type="entry name" value="NT_sf"/>
</dbReference>
<feature type="binding site" evidence="11">
    <location>
        <position position="113"/>
    </location>
    <ligand>
        <name>ATP</name>
        <dbReference type="ChEBI" id="CHEBI:30616"/>
    </ligand>
</feature>
<evidence type="ECO:0000256" key="6">
    <source>
        <dbReference type="ARBA" id="ARBA00022741"/>
    </source>
</evidence>
<feature type="domain" description="Poly A polymerase head" evidence="12">
    <location>
        <begin position="24"/>
        <end position="143"/>
    </location>
</feature>
<accession>A0A1H0NL49</accession>
<feature type="binding site" evidence="11">
    <location>
        <position position="156"/>
    </location>
    <ligand>
        <name>ATP</name>
        <dbReference type="ChEBI" id="CHEBI:30616"/>
    </ligand>
</feature>
<feature type="domain" description="CCA-adding enzyme C-terminal" evidence="14">
    <location>
        <begin position="252"/>
        <end position="391"/>
    </location>
</feature>
<protein>
    <recommendedName>
        <fullName evidence="11">CCA-adding enzyme</fullName>
        <ecNumber evidence="11">2.7.7.72</ecNumber>
    </recommendedName>
    <alternativeName>
        <fullName evidence="11">CCA tRNA nucleotidyltransferase</fullName>
    </alternativeName>
    <alternativeName>
        <fullName evidence="11">tRNA CCA-pyrophosphorylase</fullName>
    </alternativeName>
    <alternativeName>
        <fullName evidence="11">tRNA adenylyl-/cytidylyl- transferase</fullName>
    </alternativeName>
    <alternativeName>
        <fullName evidence="11">tRNA nucleotidyltransferase</fullName>
    </alternativeName>
    <alternativeName>
        <fullName evidence="11">tRNA-NT</fullName>
    </alternativeName>
</protein>
<dbReference type="CDD" id="cd05398">
    <property type="entry name" value="NT_ClassII-CCAase"/>
    <property type="match status" value="1"/>
</dbReference>
<comment type="catalytic activity">
    <reaction evidence="11">
        <text>a tRNA with a 3' CCA end + 2 CTP + ATP = a tRNA with a 3' CCACCA end + 3 diphosphate</text>
        <dbReference type="Rhea" id="RHEA:76235"/>
        <dbReference type="Rhea" id="RHEA-COMP:10468"/>
        <dbReference type="Rhea" id="RHEA-COMP:18655"/>
        <dbReference type="ChEBI" id="CHEBI:30616"/>
        <dbReference type="ChEBI" id="CHEBI:33019"/>
        <dbReference type="ChEBI" id="CHEBI:37563"/>
        <dbReference type="ChEBI" id="CHEBI:83071"/>
        <dbReference type="ChEBI" id="CHEBI:195187"/>
    </reaction>
</comment>
<keyword evidence="8 11" id="KW-0067">ATP-binding</keyword>
<feature type="binding site" evidence="11">
    <location>
        <position position="113"/>
    </location>
    <ligand>
        <name>CTP</name>
        <dbReference type="ChEBI" id="CHEBI:37563"/>
    </ligand>
</feature>
<comment type="cofactor">
    <cofactor evidence="1 11">
        <name>Mg(2+)</name>
        <dbReference type="ChEBI" id="CHEBI:18420"/>
    </cofactor>
</comment>
<dbReference type="Gene3D" id="1.20.58.560">
    <property type="match status" value="1"/>
</dbReference>
<organism evidence="15 16">
    <name type="scientific">Halobacillus aidingensis</name>
    <dbReference type="NCBI Taxonomy" id="240303"/>
    <lineage>
        <taxon>Bacteria</taxon>
        <taxon>Bacillati</taxon>
        <taxon>Bacillota</taxon>
        <taxon>Bacilli</taxon>
        <taxon>Bacillales</taxon>
        <taxon>Bacillaceae</taxon>
        <taxon>Halobacillus</taxon>
    </lineage>
</organism>
<keyword evidence="5 11" id="KW-0479">Metal-binding</keyword>
<evidence type="ECO:0000256" key="7">
    <source>
        <dbReference type="ARBA" id="ARBA00022800"/>
    </source>
</evidence>
<dbReference type="Pfam" id="PF13735">
    <property type="entry name" value="tRNA_NucTran2_2"/>
    <property type="match status" value="1"/>
</dbReference>
<dbReference type="HAMAP" id="MF_01263">
    <property type="entry name" value="CCA_bact_type3"/>
    <property type="match status" value="1"/>
</dbReference>
<evidence type="ECO:0000313" key="16">
    <source>
        <dbReference type="Proteomes" id="UP000198860"/>
    </source>
</evidence>
<dbReference type="GO" id="GO:0005524">
    <property type="term" value="F:ATP binding"/>
    <property type="evidence" value="ECO:0007669"/>
    <property type="project" value="UniProtKB-UniRule"/>
</dbReference>
<dbReference type="AlphaFoldDB" id="A0A1H0NL49"/>
<evidence type="ECO:0000313" key="15">
    <source>
        <dbReference type="EMBL" id="SDO93361.1"/>
    </source>
</evidence>
<comment type="miscellaneous">
    <text evidence="11">A single active site specifically recognizes both ATP and CTP and is responsible for their addition.</text>
</comment>
<feature type="binding site" evidence="11">
    <location>
        <position position="165"/>
    </location>
    <ligand>
        <name>ATP</name>
        <dbReference type="ChEBI" id="CHEBI:30616"/>
    </ligand>
</feature>
<dbReference type="Proteomes" id="UP000198860">
    <property type="component" value="Unassembled WGS sequence"/>
</dbReference>
<dbReference type="InterPro" id="IPR032810">
    <property type="entry name" value="CCA-adding_enz_C"/>
</dbReference>
<comment type="catalytic activity">
    <reaction evidence="11">
        <text>a tRNA precursor + 2 CTP + ATP = a tRNA with a 3' CCA end + 3 diphosphate</text>
        <dbReference type="Rhea" id="RHEA:14433"/>
        <dbReference type="Rhea" id="RHEA-COMP:10465"/>
        <dbReference type="Rhea" id="RHEA-COMP:10468"/>
        <dbReference type="ChEBI" id="CHEBI:30616"/>
        <dbReference type="ChEBI" id="CHEBI:33019"/>
        <dbReference type="ChEBI" id="CHEBI:37563"/>
        <dbReference type="ChEBI" id="CHEBI:74896"/>
        <dbReference type="ChEBI" id="CHEBI:83071"/>
        <dbReference type="EC" id="2.7.7.72"/>
    </reaction>
</comment>
<evidence type="ECO:0000259" key="12">
    <source>
        <dbReference type="Pfam" id="PF01743"/>
    </source>
</evidence>
<feature type="domain" description="tRNA nucleotidyltransferase/poly(A) polymerase RNA and SrmB- binding" evidence="13">
    <location>
        <begin position="172"/>
        <end position="230"/>
    </location>
</feature>
<feature type="binding site" evidence="11">
    <location>
        <position position="29"/>
    </location>
    <ligand>
        <name>CTP</name>
        <dbReference type="ChEBI" id="CHEBI:37563"/>
    </ligand>
</feature>
<dbReference type="EC" id="2.7.7.72" evidence="11"/>
<sequence length="400" mass="46649">MSNHEVFEPAFEVIQKIEEAGGEAYIVGGAVRDYLSGIPVNDIDIATSETPERIQEIFEKAIPVGIEHGTVIVRHRSVSYEVTTYRVEEGYEDYRHPDEVTFVRDITLDLARRDFTINAIAMSRNGNLIDPYHGHDAIRKERIEAVGQPAERFQEDPLRMMRAVRFASQLSFHIEKKTEEALNRLSHLLQYISIERIAVETEKIFRGSDYALGLHLLHTTGLKNHLPILKDLDIHRNVPNSPLVGWHEIIAFYVLQFPQLSAENFMKSWKLSKDTKKKTIQLLYAYKQYEIEKNVTAWLVYQLDEELFPSFSRLFSALHQEDVNLDKALMEMKERLPILDKRELTFQAKDLLQLFSDLPKGSWISEWMDTIEHHVVTGEMENDYEKIKEWVREWNPPARN</sequence>
<dbReference type="Pfam" id="PF12627">
    <property type="entry name" value="PolyA_pol_RNAbd"/>
    <property type="match status" value="1"/>
</dbReference>
<dbReference type="GO" id="GO:0160016">
    <property type="term" value="F:CCACCA tRNA nucleotidyltransferase activity"/>
    <property type="evidence" value="ECO:0007669"/>
    <property type="project" value="RHEA"/>
</dbReference>
<evidence type="ECO:0000256" key="4">
    <source>
        <dbReference type="ARBA" id="ARBA00022695"/>
    </source>
</evidence>
<evidence type="ECO:0000256" key="5">
    <source>
        <dbReference type="ARBA" id="ARBA00022723"/>
    </source>
</evidence>
<evidence type="ECO:0000259" key="13">
    <source>
        <dbReference type="Pfam" id="PF12627"/>
    </source>
</evidence>
<dbReference type="SUPFAM" id="SSF81891">
    <property type="entry name" value="Poly A polymerase C-terminal region-like"/>
    <property type="match status" value="1"/>
</dbReference>
<evidence type="ECO:0000256" key="9">
    <source>
        <dbReference type="ARBA" id="ARBA00022842"/>
    </source>
</evidence>
<feature type="binding site" evidence="11">
    <location>
        <position position="42"/>
    </location>
    <ligand>
        <name>Mg(2+)</name>
        <dbReference type="ChEBI" id="CHEBI:18420"/>
    </ligand>
</feature>
<dbReference type="EMBL" id="FNIZ01000009">
    <property type="protein sequence ID" value="SDO93361.1"/>
    <property type="molecule type" value="Genomic_DNA"/>
</dbReference>
<dbReference type="RefSeq" id="WP_089652558.1">
    <property type="nucleotide sequence ID" value="NZ_FNIZ01000009.1"/>
</dbReference>
<feature type="binding site" evidence="11">
    <location>
        <position position="162"/>
    </location>
    <ligand>
        <name>CTP</name>
        <dbReference type="ChEBI" id="CHEBI:37563"/>
    </ligand>
</feature>
<dbReference type="NCBIfam" id="NF009814">
    <property type="entry name" value="PRK13299.1"/>
    <property type="match status" value="1"/>
</dbReference>
<dbReference type="OrthoDB" id="9805698at2"/>
<evidence type="ECO:0000256" key="11">
    <source>
        <dbReference type="HAMAP-Rule" id="MF_01263"/>
    </source>
</evidence>
<keyword evidence="9 11" id="KW-0460">Magnesium</keyword>
<proteinExistence type="inferred from homology"/>
<feature type="binding site" evidence="11">
    <location>
        <position position="32"/>
    </location>
    <ligand>
        <name>CTP</name>
        <dbReference type="ChEBI" id="CHEBI:37563"/>
    </ligand>
</feature>
<dbReference type="InterPro" id="IPR023068">
    <property type="entry name" value="CCA-adding_enz_firmicutes"/>
</dbReference>
<comment type="subunit">
    <text evidence="11">Homodimer.</text>
</comment>
<reference evidence="16" key="1">
    <citation type="submission" date="2016-10" db="EMBL/GenBank/DDBJ databases">
        <authorList>
            <person name="Varghese N."/>
            <person name="Submissions S."/>
        </authorList>
    </citation>
    <scope>NUCLEOTIDE SEQUENCE [LARGE SCALE GENOMIC DNA]</scope>
    <source>
        <strain evidence="16">CGMCC 1.3703</strain>
    </source>
</reference>
<dbReference type="STRING" id="240303.SAMN05421677_109110"/>
<feature type="binding site" evidence="11">
    <location>
        <position position="159"/>
    </location>
    <ligand>
        <name>ATP</name>
        <dbReference type="ChEBI" id="CHEBI:30616"/>
    </ligand>
</feature>
<evidence type="ECO:0000256" key="8">
    <source>
        <dbReference type="ARBA" id="ARBA00022840"/>
    </source>
</evidence>
<evidence type="ECO:0000259" key="14">
    <source>
        <dbReference type="Pfam" id="PF13735"/>
    </source>
</evidence>
<feature type="binding site" evidence="11">
    <location>
        <position position="159"/>
    </location>
    <ligand>
        <name>CTP</name>
        <dbReference type="ChEBI" id="CHEBI:37563"/>
    </ligand>
</feature>
<dbReference type="GO" id="GO:0000049">
    <property type="term" value="F:tRNA binding"/>
    <property type="evidence" value="ECO:0007669"/>
    <property type="project" value="UniProtKB-UniRule"/>
</dbReference>
<comment type="similarity">
    <text evidence="11">Belongs to the tRNA nucleotidyltransferase/poly(A) polymerase family. Bacterial CCA-adding enzyme type 3 subfamily.</text>
</comment>
<evidence type="ECO:0000256" key="2">
    <source>
        <dbReference type="ARBA" id="ARBA00022679"/>
    </source>
</evidence>
<dbReference type="Gene3D" id="3.30.460.10">
    <property type="entry name" value="Beta Polymerase, domain 2"/>
    <property type="match status" value="1"/>
</dbReference>
<feature type="binding site" evidence="11">
    <location>
        <position position="32"/>
    </location>
    <ligand>
        <name>ATP</name>
        <dbReference type="ChEBI" id="CHEBI:30616"/>
    </ligand>
</feature>
<dbReference type="InterPro" id="IPR050264">
    <property type="entry name" value="Bact_CCA-adding_enz_type3_sf"/>
</dbReference>
<keyword evidence="16" id="KW-1185">Reference proteome</keyword>
<keyword evidence="10 11" id="KW-0694">RNA-binding</keyword>
<evidence type="ECO:0000256" key="1">
    <source>
        <dbReference type="ARBA" id="ARBA00001946"/>
    </source>
</evidence>
<keyword evidence="3 11" id="KW-0819">tRNA processing</keyword>
<keyword evidence="2 11" id="KW-0808">Transferase</keyword>
<keyword evidence="4 11" id="KW-0548">Nucleotidyltransferase</keyword>
<feature type="binding site" evidence="11">
    <location>
        <position position="29"/>
    </location>
    <ligand>
        <name>ATP</name>
        <dbReference type="ChEBI" id="CHEBI:30616"/>
    </ligand>
</feature>
<dbReference type="Gene3D" id="1.10.3090.10">
    <property type="entry name" value="cca-adding enzyme, domain 2"/>
    <property type="match status" value="1"/>
</dbReference>
<dbReference type="PANTHER" id="PTHR46173:SF1">
    <property type="entry name" value="CCA TRNA NUCLEOTIDYLTRANSFERASE 1, MITOCHONDRIAL"/>
    <property type="match status" value="1"/>
</dbReference>
<keyword evidence="6 11" id="KW-0547">Nucleotide-binding</keyword>
<feature type="binding site" evidence="11">
    <location>
        <position position="44"/>
    </location>
    <ligand>
        <name>Mg(2+)</name>
        <dbReference type="ChEBI" id="CHEBI:18420"/>
    </ligand>
</feature>
<keyword evidence="7 11" id="KW-0692">RNA repair</keyword>
<dbReference type="GO" id="GO:0042245">
    <property type="term" value="P:RNA repair"/>
    <property type="evidence" value="ECO:0007669"/>
    <property type="project" value="UniProtKB-KW"/>
</dbReference>
<evidence type="ECO:0000256" key="3">
    <source>
        <dbReference type="ARBA" id="ARBA00022694"/>
    </source>
</evidence>
<gene>
    <name evidence="11" type="primary">cca</name>
    <name evidence="15" type="ORF">SAMN05421677_109110</name>
</gene>
<dbReference type="Pfam" id="PF01743">
    <property type="entry name" value="PolyA_pol"/>
    <property type="match status" value="1"/>
</dbReference>
<feature type="binding site" evidence="11">
    <location>
        <position position="165"/>
    </location>
    <ligand>
        <name>CTP</name>
        <dbReference type="ChEBI" id="CHEBI:37563"/>
    </ligand>
</feature>
<comment type="function">
    <text evidence="11">Catalyzes the addition and repair of the essential 3'-terminal CCA sequence in tRNAs without using a nucleic acid template. Adds these three nucleotides in the order of C, C, and A to the tRNA nucleotide-73, using CTP and ATP as substrates and producing inorganic pyrophosphate. tRNA 3'-terminal CCA addition is required both for tRNA processing and repair. Also involved in tRNA surveillance by mediating tandem CCA addition to generate a CCACCA at the 3' terminus of unstable tRNAs. While stable tRNAs receive only 3'-terminal CCA, unstable tRNAs are marked with CCACCA and rapidly degraded.</text>
</comment>
<dbReference type="GO" id="GO:0004810">
    <property type="term" value="F:CCA tRNA nucleotidyltransferase activity"/>
    <property type="evidence" value="ECO:0007669"/>
    <property type="project" value="UniProtKB-UniRule"/>
</dbReference>